<evidence type="ECO:0000313" key="3">
    <source>
        <dbReference type="Proteomes" id="UP001566476"/>
    </source>
</evidence>
<dbReference type="CDD" id="cd00761">
    <property type="entry name" value="Glyco_tranf_GTA_type"/>
    <property type="match status" value="1"/>
</dbReference>
<feature type="domain" description="Glycosyltransferase 2-like" evidence="1">
    <location>
        <begin position="5"/>
        <end position="110"/>
    </location>
</feature>
<keyword evidence="3" id="KW-1185">Reference proteome</keyword>
<dbReference type="PANTHER" id="PTHR22916">
    <property type="entry name" value="GLYCOSYLTRANSFERASE"/>
    <property type="match status" value="1"/>
</dbReference>
<organism evidence="2 3">
    <name type="scientific">Kineococcus mangrovi</name>
    <dbReference type="NCBI Taxonomy" id="1660183"/>
    <lineage>
        <taxon>Bacteria</taxon>
        <taxon>Bacillati</taxon>
        <taxon>Actinomycetota</taxon>
        <taxon>Actinomycetes</taxon>
        <taxon>Kineosporiales</taxon>
        <taxon>Kineosporiaceae</taxon>
        <taxon>Kineococcus</taxon>
    </lineage>
</organism>
<dbReference type="InterPro" id="IPR029044">
    <property type="entry name" value="Nucleotide-diphossugar_trans"/>
</dbReference>
<dbReference type="Proteomes" id="UP001566476">
    <property type="component" value="Unassembled WGS sequence"/>
</dbReference>
<comment type="caution">
    <text evidence="2">The sequence shown here is derived from an EMBL/GenBank/DDBJ whole genome shotgun (WGS) entry which is preliminary data.</text>
</comment>
<dbReference type="SUPFAM" id="SSF53448">
    <property type="entry name" value="Nucleotide-diphospho-sugar transferases"/>
    <property type="match status" value="1"/>
</dbReference>
<sequence length="332" mass="35826">MVLVSVVLPVYNDVDHAPSAVTRLLRQRLPAETRLEVVVVDDGSSDGSAQALQLVAAQDDRISFVRQSENSGVARARRRGVETAKGEWVWFVDSDDEWPDDAVGNLLAAAGVTPGRDDDTVDMVVADAELVPMTGGVRRISSPRSGRVTGSAAVEMLLTGDITGHLWNKLFRRRLLLQVEFPPAHVQSDLALVAGALSEARVVVPTSAVVYRYLKRAGSVITSSSRRAESLAVVERSVLGAARRAGVAEDNPALAYFCLRYIALSGVKDALGGAYDEATSRSLLRSLRRRIGVRGVVTLARRRDKRVALAVLAHAPRPVQVRLLNPSSRLLA</sequence>
<dbReference type="EMBL" id="JBGGTQ010000002">
    <property type="protein sequence ID" value="MEZ0491225.1"/>
    <property type="molecule type" value="Genomic_DNA"/>
</dbReference>
<reference evidence="2 3" key="1">
    <citation type="submission" date="2024-07" db="EMBL/GenBank/DDBJ databases">
        <authorList>
            <person name="Thanompreechachai J."/>
            <person name="Duangmal K."/>
        </authorList>
    </citation>
    <scope>NUCLEOTIDE SEQUENCE [LARGE SCALE GENOMIC DNA]</scope>
    <source>
        <strain evidence="2 3">TBRC 1896</strain>
    </source>
</reference>
<proteinExistence type="predicted"/>
<dbReference type="Gene3D" id="3.90.550.10">
    <property type="entry name" value="Spore Coat Polysaccharide Biosynthesis Protein SpsA, Chain A"/>
    <property type="match status" value="1"/>
</dbReference>
<dbReference type="RefSeq" id="WP_370717281.1">
    <property type="nucleotide sequence ID" value="NZ_JBGGTQ010000002.1"/>
</dbReference>
<gene>
    <name evidence="2" type="ORF">AB2L28_03130</name>
</gene>
<dbReference type="PANTHER" id="PTHR22916:SF3">
    <property type="entry name" value="UDP-GLCNAC:BETAGAL BETA-1,3-N-ACETYLGLUCOSAMINYLTRANSFERASE-LIKE PROTEIN 1"/>
    <property type="match status" value="1"/>
</dbReference>
<accession>A0ABV4HXT4</accession>
<evidence type="ECO:0000259" key="1">
    <source>
        <dbReference type="Pfam" id="PF00535"/>
    </source>
</evidence>
<protein>
    <submittedName>
        <fullName evidence="2">Glycosyltransferase family 2 protein</fullName>
    </submittedName>
</protein>
<name>A0ABV4HXT4_9ACTN</name>
<dbReference type="Pfam" id="PF00535">
    <property type="entry name" value="Glycos_transf_2"/>
    <property type="match status" value="1"/>
</dbReference>
<evidence type="ECO:0000313" key="2">
    <source>
        <dbReference type="EMBL" id="MEZ0491225.1"/>
    </source>
</evidence>
<dbReference type="InterPro" id="IPR001173">
    <property type="entry name" value="Glyco_trans_2-like"/>
</dbReference>